<gene>
    <name evidence="2" type="ORF">D8674_008399</name>
</gene>
<dbReference type="OrthoDB" id="10296843at2759"/>
<accession>A0A5N5HZK8</accession>
<evidence type="ECO:0000256" key="1">
    <source>
        <dbReference type="SAM" id="MobiDB-lite"/>
    </source>
</evidence>
<keyword evidence="3" id="KW-1185">Reference proteome</keyword>
<name>A0A5N5HZK8_9ROSA</name>
<organism evidence="2 3">
    <name type="scientific">Pyrus ussuriensis x Pyrus communis</name>
    <dbReference type="NCBI Taxonomy" id="2448454"/>
    <lineage>
        <taxon>Eukaryota</taxon>
        <taxon>Viridiplantae</taxon>
        <taxon>Streptophyta</taxon>
        <taxon>Embryophyta</taxon>
        <taxon>Tracheophyta</taxon>
        <taxon>Spermatophyta</taxon>
        <taxon>Magnoliopsida</taxon>
        <taxon>eudicotyledons</taxon>
        <taxon>Gunneridae</taxon>
        <taxon>Pentapetalae</taxon>
        <taxon>rosids</taxon>
        <taxon>fabids</taxon>
        <taxon>Rosales</taxon>
        <taxon>Rosaceae</taxon>
        <taxon>Amygdaloideae</taxon>
        <taxon>Maleae</taxon>
        <taxon>Pyrus</taxon>
    </lineage>
</organism>
<comment type="caution">
    <text evidence="2">The sequence shown here is derived from an EMBL/GenBank/DDBJ whole genome shotgun (WGS) entry which is preliminary data.</text>
</comment>
<reference evidence="2 3" key="3">
    <citation type="submission" date="2019-11" db="EMBL/GenBank/DDBJ databases">
        <title>A de novo genome assembly of a pear dwarfing rootstock.</title>
        <authorList>
            <person name="Wang F."/>
            <person name="Wang J."/>
            <person name="Li S."/>
            <person name="Zhang Y."/>
            <person name="Fang M."/>
            <person name="Ma L."/>
            <person name="Zhao Y."/>
            <person name="Jiang S."/>
        </authorList>
    </citation>
    <scope>NUCLEOTIDE SEQUENCE [LARGE SCALE GENOMIC DNA]</scope>
    <source>
        <strain evidence="2">S2</strain>
        <tissue evidence="2">Leaf</tissue>
    </source>
</reference>
<dbReference type="Proteomes" id="UP000327157">
    <property type="component" value="Chromosome 12"/>
</dbReference>
<evidence type="ECO:0000313" key="3">
    <source>
        <dbReference type="Proteomes" id="UP000327157"/>
    </source>
</evidence>
<proteinExistence type="predicted"/>
<protein>
    <submittedName>
        <fullName evidence="2">Uncharacterized protein</fullName>
    </submittedName>
</protein>
<dbReference type="AlphaFoldDB" id="A0A5N5HZK8"/>
<evidence type="ECO:0000313" key="2">
    <source>
        <dbReference type="EMBL" id="KAB2630880.1"/>
    </source>
</evidence>
<reference evidence="3" key="2">
    <citation type="submission" date="2019-10" db="EMBL/GenBank/DDBJ databases">
        <title>A de novo genome assembly of a pear dwarfing rootstock.</title>
        <authorList>
            <person name="Wang F."/>
            <person name="Wang J."/>
            <person name="Li S."/>
            <person name="Zhang Y."/>
            <person name="Fang M."/>
            <person name="Ma L."/>
            <person name="Zhao Y."/>
            <person name="Jiang S."/>
        </authorList>
    </citation>
    <scope>NUCLEOTIDE SEQUENCE [LARGE SCALE GENOMIC DNA]</scope>
</reference>
<reference evidence="2 3" key="1">
    <citation type="submission" date="2019-09" db="EMBL/GenBank/DDBJ databases">
        <authorList>
            <person name="Ou C."/>
        </authorList>
    </citation>
    <scope>NUCLEOTIDE SEQUENCE [LARGE SCALE GENOMIC DNA]</scope>
    <source>
        <strain evidence="2">S2</strain>
        <tissue evidence="2">Leaf</tissue>
    </source>
</reference>
<dbReference type="EMBL" id="SMOL01000143">
    <property type="protein sequence ID" value="KAB2630880.1"/>
    <property type="molecule type" value="Genomic_DNA"/>
</dbReference>
<sequence length="183" mass="20857">MEAAGDISARKGVTVGAVSALVSQYNKLSVCNTSEHLISTRNSTGKEEDEDAHQPSYKANKKKRYLDAKKPAYRSPNKNKVAYQFPTMPLWPWPVAEDMPVDETPFPECLYLLTDGDGRKVALSDEPFDLEDFYADLEKADARTKEYLIWREEERKKENEAMCRKPRGTRLGKRRAIIRGLAK</sequence>
<feature type="region of interest" description="Disordered" evidence="1">
    <location>
        <begin position="40"/>
        <end position="61"/>
    </location>
</feature>